<proteinExistence type="predicted"/>
<feature type="transmembrane region" description="Helical" evidence="1">
    <location>
        <begin position="193"/>
        <end position="212"/>
    </location>
</feature>
<dbReference type="InParanoid" id="A0A330LAA4"/>
<evidence type="ECO:0000256" key="1">
    <source>
        <dbReference type="SAM" id="Phobius"/>
    </source>
</evidence>
<evidence type="ECO:0000313" key="2">
    <source>
        <dbReference type="EMBL" id="SPP65814.1"/>
    </source>
</evidence>
<feature type="transmembrane region" description="Helical" evidence="1">
    <location>
        <begin position="315"/>
        <end position="340"/>
    </location>
</feature>
<evidence type="ECO:0000313" key="3">
    <source>
        <dbReference type="Proteomes" id="UP000248168"/>
    </source>
</evidence>
<name>A0A330LAA4_9BACT</name>
<reference evidence="3" key="1">
    <citation type="submission" date="2018-04" db="EMBL/GenBank/DDBJ databases">
        <authorList>
            <person name="Lucker S."/>
            <person name="Sakoula D."/>
        </authorList>
    </citation>
    <scope>NUCLEOTIDE SEQUENCE [LARGE SCALE GENOMIC DNA]</scope>
</reference>
<feature type="transmembrane region" description="Helical" evidence="1">
    <location>
        <begin position="90"/>
        <end position="117"/>
    </location>
</feature>
<evidence type="ECO:0008006" key="4">
    <source>
        <dbReference type="Google" id="ProtNLM"/>
    </source>
</evidence>
<gene>
    <name evidence="2" type="ORF">NITLEN_40287</name>
</gene>
<dbReference type="Proteomes" id="UP000248168">
    <property type="component" value="Unassembled WGS sequence"/>
</dbReference>
<feature type="transmembrane region" description="Helical" evidence="1">
    <location>
        <begin position="124"/>
        <end position="141"/>
    </location>
</feature>
<keyword evidence="1" id="KW-0812">Transmembrane</keyword>
<accession>A0A330LAA4</accession>
<protein>
    <recommendedName>
        <fullName evidence="4">Glycosyltransferase RgtA/B/C/D-like domain-containing protein</fullName>
    </recommendedName>
</protein>
<feature type="transmembrane region" description="Helical" evidence="1">
    <location>
        <begin position="283"/>
        <end position="303"/>
    </location>
</feature>
<feature type="transmembrane region" description="Helical" evidence="1">
    <location>
        <begin position="232"/>
        <end position="253"/>
    </location>
</feature>
<dbReference type="AlphaFoldDB" id="A0A330LAA4"/>
<feature type="transmembrane region" description="Helical" evidence="1">
    <location>
        <begin position="360"/>
        <end position="379"/>
    </location>
</feature>
<keyword evidence="3" id="KW-1185">Reference proteome</keyword>
<sequence length="531" mass="59430">MKRPRRNGSSVDSGQMPAIHTSALNALLLLIIVNFALQPLTEPDFGWHLRTGLDLLVSGGQLPALDPYSHTMPDWPWVEHAWLTDLVLGWLYRIGGSAGGLLVIAFFGLVTAAAWIIAARTGQAIWPVRLVVCVLSLWVALPFLGARTQVVTLLGMAVVLVVLDRLRQGTRWIIWLLPPIFLLWANLHGGFTAGLFLLAVVIGLNWCVAMVFRVWPDAQRRLDERDLPSPDLWPLTLATGLAGLATLLNPYGWRLHQEILDSLANQFMVSMLQEWQPPSLETLAGRLFVIYLGGLTVAAVLWYRRLEPVRIGVFVAFLFVACRHLRNIPIFLIVSLPLAVELLQIGYGRMASALKLRQRGAAWGGLGVTAALALLLVVLGPDHLRDVWRFGVTPDVAFRQTSYPIEAVEWIRAHRDRLGSRPVHDYQYGGFLLWQVPGIKTFIDGRMPAWQIGDRWIFKNYVDLVSASVPRTDLLDKYAVDWALLKRETALATVLASTPGWEKEYEDRKVVVYVKRNSPVENVIPGLEPSR</sequence>
<keyword evidence="1" id="KW-0472">Membrane</keyword>
<organism evidence="2 3">
    <name type="scientific">Nitrospira lenta</name>
    <dbReference type="NCBI Taxonomy" id="1436998"/>
    <lineage>
        <taxon>Bacteria</taxon>
        <taxon>Pseudomonadati</taxon>
        <taxon>Nitrospirota</taxon>
        <taxon>Nitrospiria</taxon>
        <taxon>Nitrospirales</taxon>
        <taxon>Nitrospiraceae</taxon>
        <taxon>Nitrospira</taxon>
    </lineage>
</organism>
<feature type="transmembrane region" description="Helical" evidence="1">
    <location>
        <begin position="21"/>
        <end position="40"/>
    </location>
</feature>
<dbReference type="EMBL" id="OUNR01000017">
    <property type="protein sequence ID" value="SPP65814.1"/>
    <property type="molecule type" value="Genomic_DNA"/>
</dbReference>
<keyword evidence="1" id="KW-1133">Transmembrane helix</keyword>